<evidence type="ECO:0000256" key="2">
    <source>
        <dbReference type="ARBA" id="ARBA00005628"/>
    </source>
</evidence>
<keyword evidence="3" id="KW-0963">Cytoplasm</keyword>
<dbReference type="NCBIfam" id="TIGR01662">
    <property type="entry name" value="HAD-SF-IIIA"/>
    <property type="match status" value="1"/>
</dbReference>
<dbReference type="GO" id="GO:0005737">
    <property type="term" value="C:cytoplasm"/>
    <property type="evidence" value="ECO:0007669"/>
    <property type="project" value="UniProtKB-SubCell"/>
</dbReference>
<evidence type="ECO:0000256" key="7">
    <source>
        <dbReference type="ARBA" id="ARBA00031828"/>
    </source>
</evidence>
<dbReference type="NCBIfam" id="TIGR01656">
    <property type="entry name" value="Histidinol-ppas"/>
    <property type="match status" value="1"/>
</dbReference>
<comment type="caution">
    <text evidence="9">The sequence shown here is derived from an EMBL/GenBank/DDBJ whole genome shotgun (WGS) entry which is preliminary data.</text>
</comment>
<name>A0A2P2E6H9_9PROT</name>
<dbReference type="InterPro" id="IPR023214">
    <property type="entry name" value="HAD_sf"/>
</dbReference>
<dbReference type="PANTHER" id="PTHR42891">
    <property type="entry name" value="D-GLYCERO-BETA-D-MANNO-HEPTOSE-1,7-BISPHOSPHATE 7-PHOSPHATASE"/>
    <property type="match status" value="1"/>
</dbReference>
<dbReference type="Pfam" id="PF00483">
    <property type="entry name" value="NTP_transferase"/>
    <property type="match status" value="1"/>
</dbReference>
<evidence type="ECO:0000256" key="3">
    <source>
        <dbReference type="ARBA" id="ARBA00022490"/>
    </source>
</evidence>
<organism evidence="9 10">
    <name type="scientific">Candidatus Phycosocius bacilliformis</name>
    <dbReference type="NCBI Taxonomy" id="1445552"/>
    <lineage>
        <taxon>Bacteria</taxon>
        <taxon>Pseudomonadati</taxon>
        <taxon>Pseudomonadota</taxon>
        <taxon>Alphaproteobacteria</taxon>
        <taxon>Caulobacterales</taxon>
        <taxon>Caulobacterales incertae sedis</taxon>
        <taxon>Candidatus Phycosocius</taxon>
    </lineage>
</organism>
<evidence type="ECO:0000256" key="1">
    <source>
        <dbReference type="ARBA" id="ARBA00004496"/>
    </source>
</evidence>
<evidence type="ECO:0000256" key="6">
    <source>
        <dbReference type="ARBA" id="ARBA00023277"/>
    </source>
</evidence>
<gene>
    <name evidence="9" type="primary">gmhB</name>
    <name evidence="9" type="ORF">PbB2_00319</name>
</gene>
<dbReference type="EMBL" id="BFBR01000001">
    <property type="protein sequence ID" value="GBF56662.1"/>
    <property type="molecule type" value="Genomic_DNA"/>
</dbReference>
<evidence type="ECO:0000256" key="5">
    <source>
        <dbReference type="ARBA" id="ARBA00022801"/>
    </source>
</evidence>
<dbReference type="InterPro" id="IPR036412">
    <property type="entry name" value="HAD-like_sf"/>
</dbReference>
<comment type="subcellular location">
    <subcellularLocation>
        <location evidence="1">Cytoplasm</location>
    </subcellularLocation>
</comment>
<evidence type="ECO:0000259" key="8">
    <source>
        <dbReference type="Pfam" id="PF00483"/>
    </source>
</evidence>
<keyword evidence="10" id="KW-1185">Reference proteome</keyword>
<dbReference type="InterPro" id="IPR005835">
    <property type="entry name" value="NTP_transferase_dom"/>
</dbReference>
<dbReference type="Gene3D" id="3.90.550.10">
    <property type="entry name" value="Spore Coat Polysaccharide Biosynthesis Protein SpsA, Chain A"/>
    <property type="match status" value="1"/>
</dbReference>
<dbReference type="InterPro" id="IPR029044">
    <property type="entry name" value="Nucleotide-diphossugar_trans"/>
</dbReference>
<feature type="domain" description="Nucleotidyl transferase" evidence="8">
    <location>
        <begin position="6"/>
        <end position="229"/>
    </location>
</feature>
<dbReference type="GO" id="GO:0016791">
    <property type="term" value="F:phosphatase activity"/>
    <property type="evidence" value="ECO:0007669"/>
    <property type="project" value="InterPro"/>
</dbReference>
<dbReference type="GO" id="GO:0046872">
    <property type="term" value="F:metal ion binding"/>
    <property type="evidence" value="ECO:0007669"/>
    <property type="project" value="UniProtKB-KW"/>
</dbReference>
<protein>
    <recommendedName>
        <fullName evidence="7">D,D-heptose 1,7-bisphosphate phosphatase</fullName>
    </recommendedName>
</protein>
<dbReference type="SUPFAM" id="SSF53448">
    <property type="entry name" value="Nucleotide-diphospho-sugar transferases"/>
    <property type="match status" value="1"/>
</dbReference>
<dbReference type="AlphaFoldDB" id="A0A2P2E6H9"/>
<dbReference type="PANTHER" id="PTHR42891:SF1">
    <property type="entry name" value="D-GLYCERO-BETA-D-MANNO-HEPTOSE-1,7-BISPHOSPHATE 7-PHOSPHATASE"/>
    <property type="match status" value="1"/>
</dbReference>
<dbReference type="Proteomes" id="UP000245086">
    <property type="component" value="Unassembled WGS sequence"/>
</dbReference>
<dbReference type="InterPro" id="IPR006549">
    <property type="entry name" value="HAD-SF_hydro_IIIA"/>
</dbReference>
<sequence>MHVKQAVFLVGGKGTRLGSLSRDTPKPLLEIDTNLRFIDVLLEEAARHGFTDLILLAGHLSDKVIAAYDGKIVHGAKVRVLVEPSPAGTGGALRWANPVLDPWFLMANGDSLFDINLRAFATHVSDDFTARVALRRVDDPARYGAVQLKKNKITGFLEKNANLVGPTLINGGVYLMSRTVLNLIDGPCSLEQDIFPQLVEQGKLEGVEHEGYFLDMGLPETYATARVEIPQRRRRPTVFLDRDGVLNHDEGYTHRVADLHWIDGARQAIRAINDAGYLAIVVSNQAGIARGLYDDDAVMKFHAAMQDQLSEVGAHIDAFYFCPYHKDAQIDHYRAENHPDRKPNPGMLLRAMADWPIDCDKSFLIGDQATDIAAAEAAGIPGHLFDGGNLESTVMKLFDQGKHSRWEA</sequence>
<dbReference type="Gene3D" id="3.40.50.1000">
    <property type="entry name" value="HAD superfamily/HAD-like"/>
    <property type="match status" value="1"/>
</dbReference>
<dbReference type="CDD" id="cd07503">
    <property type="entry name" value="HAD_HisB-N"/>
    <property type="match status" value="1"/>
</dbReference>
<evidence type="ECO:0000256" key="4">
    <source>
        <dbReference type="ARBA" id="ARBA00022723"/>
    </source>
</evidence>
<keyword evidence="4" id="KW-0479">Metal-binding</keyword>
<comment type="similarity">
    <text evidence="2">Belongs to the GmhB family.</text>
</comment>
<dbReference type="Pfam" id="PF13242">
    <property type="entry name" value="Hydrolase_like"/>
    <property type="match status" value="1"/>
</dbReference>
<dbReference type="InterPro" id="IPR004446">
    <property type="entry name" value="Heptose_bisP_phosphatase"/>
</dbReference>
<keyword evidence="6" id="KW-0119">Carbohydrate metabolism</keyword>
<accession>A0A2P2E6H9</accession>
<evidence type="ECO:0000313" key="10">
    <source>
        <dbReference type="Proteomes" id="UP000245086"/>
    </source>
</evidence>
<dbReference type="SUPFAM" id="SSF56784">
    <property type="entry name" value="HAD-like"/>
    <property type="match status" value="1"/>
</dbReference>
<keyword evidence="5 9" id="KW-0378">Hydrolase</keyword>
<evidence type="ECO:0000313" key="9">
    <source>
        <dbReference type="EMBL" id="GBF56662.1"/>
    </source>
</evidence>
<reference evidence="9 10" key="1">
    <citation type="journal article" date="2018" name="Genome Announc.">
        <title>Draft Genome Sequence of "Candidatus Phycosocius bacilliformis," an Alphaproteobacterial Ectosymbiont of the Hydrocarbon-Producing Green Alga Botryococcus braunii.</title>
        <authorList>
            <person name="Tanabe Y."/>
            <person name="Yamaguchi H."/>
            <person name="Watanabe M.M."/>
        </authorList>
    </citation>
    <scope>NUCLEOTIDE SEQUENCE [LARGE SCALE GENOMIC DNA]</scope>
    <source>
        <strain evidence="9 10">BOTRYCO-2</strain>
    </source>
</reference>
<dbReference type="RefSeq" id="WP_108983527.1">
    <property type="nucleotide sequence ID" value="NZ_BFBR01000001.1"/>
</dbReference>
<dbReference type="InterPro" id="IPR006543">
    <property type="entry name" value="Histidinol-phos"/>
</dbReference>
<dbReference type="GO" id="GO:0005975">
    <property type="term" value="P:carbohydrate metabolic process"/>
    <property type="evidence" value="ECO:0007669"/>
    <property type="project" value="InterPro"/>
</dbReference>
<proteinExistence type="inferred from homology"/>
<dbReference type="OrthoDB" id="9814110at2"/>